<feature type="domain" description="NADPH-dependent FMN reductase-like" evidence="1">
    <location>
        <begin position="1"/>
        <end position="148"/>
    </location>
</feature>
<dbReference type="PANTHER" id="PTHR30543">
    <property type="entry name" value="CHROMATE REDUCTASE"/>
    <property type="match status" value="1"/>
</dbReference>
<evidence type="ECO:0000313" key="3">
    <source>
        <dbReference type="Proteomes" id="UP000287447"/>
    </source>
</evidence>
<dbReference type="PANTHER" id="PTHR30543:SF21">
    <property type="entry name" value="NAD(P)H-DEPENDENT FMN REDUCTASE LOT6"/>
    <property type="match status" value="1"/>
</dbReference>
<comment type="caution">
    <text evidence="2">The sequence shown here is derived from an EMBL/GenBank/DDBJ whole genome shotgun (WGS) entry which is preliminary data.</text>
</comment>
<proteinExistence type="predicted"/>
<dbReference type="GO" id="GO:0016491">
    <property type="term" value="F:oxidoreductase activity"/>
    <property type="evidence" value="ECO:0007669"/>
    <property type="project" value="InterPro"/>
</dbReference>
<accession>A0A3S2Y2M6</accession>
<dbReference type="EMBL" id="SADE01000002">
    <property type="protein sequence ID" value="RVU36276.1"/>
    <property type="molecule type" value="Genomic_DNA"/>
</dbReference>
<keyword evidence="3" id="KW-1185">Reference proteome</keyword>
<dbReference type="SUPFAM" id="SSF52218">
    <property type="entry name" value="Flavoproteins"/>
    <property type="match status" value="1"/>
</dbReference>
<evidence type="ECO:0000259" key="1">
    <source>
        <dbReference type="Pfam" id="PF03358"/>
    </source>
</evidence>
<name>A0A3S2Y2M6_9PROT</name>
<protein>
    <submittedName>
        <fullName evidence="2">NAD(P)H-dependent oxidoreductase</fullName>
    </submittedName>
</protein>
<dbReference type="Gene3D" id="3.40.50.360">
    <property type="match status" value="1"/>
</dbReference>
<organism evidence="2 3">
    <name type="scientific">Hwanghaeella grinnelliae</name>
    <dbReference type="NCBI Taxonomy" id="2500179"/>
    <lineage>
        <taxon>Bacteria</taxon>
        <taxon>Pseudomonadati</taxon>
        <taxon>Pseudomonadota</taxon>
        <taxon>Alphaproteobacteria</taxon>
        <taxon>Rhodospirillales</taxon>
        <taxon>Rhodospirillaceae</taxon>
        <taxon>Hwanghaeella</taxon>
    </lineage>
</organism>
<dbReference type="AlphaFoldDB" id="A0A3S2Y2M6"/>
<evidence type="ECO:0000313" key="2">
    <source>
        <dbReference type="EMBL" id="RVU36276.1"/>
    </source>
</evidence>
<dbReference type="InterPro" id="IPR029039">
    <property type="entry name" value="Flavoprotein-like_sf"/>
</dbReference>
<gene>
    <name evidence="2" type="ORF">EOI86_13760</name>
</gene>
<dbReference type="InterPro" id="IPR005025">
    <property type="entry name" value="FMN_Rdtase-like_dom"/>
</dbReference>
<dbReference type="Pfam" id="PF03358">
    <property type="entry name" value="FMN_red"/>
    <property type="match status" value="1"/>
</dbReference>
<dbReference type="GO" id="GO:0010181">
    <property type="term" value="F:FMN binding"/>
    <property type="evidence" value="ECO:0007669"/>
    <property type="project" value="TreeGrafter"/>
</dbReference>
<reference evidence="3" key="1">
    <citation type="submission" date="2019-01" db="EMBL/GenBank/DDBJ databases">
        <title>Gri0909 isolated from a small marine red alga.</title>
        <authorList>
            <person name="Kim J."/>
            <person name="Jeong S.E."/>
            <person name="Jeon C.O."/>
        </authorList>
    </citation>
    <scope>NUCLEOTIDE SEQUENCE [LARGE SCALE GENOMIC DNA]</scope>
    <source>
        <strain evidence="3">Gri0909</strain>
    </source>
</reference>
<dbReference type="GO" id="GO:0005829">
    <property type="term" value="C:cytosol"/>
    <property type="evidence" value="ECO:0007669"/>
    <property type="project" value="TreeGrafter"/>
</dbReference>
<dbReference type="InterPro" id="IPR050712">
    <property type="entry name" value="NAD(P)H-dep_reductase"/>
</dbReference>
<dbReference type="OrthoDB" id="9812295at2"/>
<dbReference type="RefSeq" id="WP_127765752.1">
    <property type="nucleotide sequence ID" value="NZ_SADE01000002.1"/>
</dbReference>
<dbReference type="Proteomes" id="UP000287447">
    <property type="component" value="Unassembled WGS sequence"/>
</dbReference>
<sequence length="182" mass="19721">MKILGISGSLRRASFNTALIRLAFQKLSGPDFNAACTLADIRLPLFDEDLEAEGTPPGVTVLVDQIRAADGVLISTPEYNKNLPGGLKNALDWISRDENQPLNEKPVVIMSAAAGRAGGERSQYSLRHCLTPFNPRIMQLPELMVAQASKAFDEAGNLVDERTDKALNRHVAALVALVKEAK</sequence>